<dbReference type="PROSITE" id="PS50056">
    <property type="entry name" value="TYR_PHOSPHATASE_2"/>
    <property type="match status" value="1"/>
</dbReference>
<dbReference type="SMART" id="SM00195">
    <property type="entry name" value="DSPc"/>
    <property type="match status" value="1"/>
</dbReference>
<dbReference type="InterPro" id="IPR029021">
    <property type="entry name" value="Prot-tyrosine_phosphatase-like"/>
</dbReference>
<dbReference type="PROSITE" id="PS50054">
    <property type="entry name" value="TYR_PHOSPHATASE_DUAL"/>
    <property type="match status" value="1"/>
</dbReference>
<dbReference type="AlphaFoldDB" id="A0A914E984"/>
<dbReference type="PANTHER" id="PTHR46274">
    <property type="entry name" value="PHOSPHATIDYLINOSITOL PHOSPHATASE"/>
    <property type="match status" value="1"/>
</dbReference>
<organism evidence="3 4">
    <name type="scientific">Acrobeloides nanus</name>
    <dbReference type="NCBI Taxonomy" id="290746"/>
    <lineage>
        <taxon>Eukaryota</taxon>
        <taxon>Metazoa</taxon>
        <taxon>Ecdysozoa</taxon>
        <taxon>Nematoda</taxon>
        <taxon>Chromadorea</taxon>
        <taxon>Rhabditida</taxon>
        <taxon>Tylenchina</taxon>
        <taxon>Cephalobomorpha</taxon>
        <taxon>Cephaloboidea</taxon>
        <taxon>Cephalobidae</taxon>
        <taxon>Acrobeloides</taxon>
    </lineage>
</organism>
<dbReference type="InterPro" id="IPR000387">
    <property type="entry name" value="Tyr_Pase_dom"/>
</dbReference>
<dbReference type="WBParaSite" id="ACRNAN_scaffold6621.g7149.t1">
    <property type="protein sequence ID" value="ACRNAN_scaffold6621.g7149.t1"/>
    <property type="gene ID" value="ACRNAN_scaffold6621.g7149"/>
</dbReference>
<dbReference type="Gene3D" id="3.90.190.10">
    <property type="entry name" value="Protein tyrosine phosphatase superfamily"/>
    <property type="match status" value="1"/>
</dbReference>
<evidence type="ECO:0000259" key="1">
    <source>
        <dbReference type="PROSITE" id="PS50054"/>
    </source>
</evidence>
<dbReference type="SUPFAM" id="SSF52799">
    <property type="entry name" value="(Phosphotyrosine protein) phosphatases II"/>
    <property type="match status" value="1"/>
</dbReference>
<dbReference type="Pfam" id="PF00782">
    <property type="entry name" value="DSPc"/>
    <property type="match status" value="1"/>
</dbReference>
<dbReference type="Proteomes" id="UP000887540">
    <property type="component" value="Unplaced"/>
</dbReference>
<sequence length="191" mass="22326">MPQKWVWYTRIDDTIIVGAMPFKSMIEDLKGENVGGIVCCVEEFEWRYGSSLYDVMTPKDWAAENIRFHHIPIEDFTGYLPTMDLSGQIERPKVHKAINFIDEVAGEGKSVYIHCKAGRTRSVTIAASYLMHKYDYFPNVAWELVKKLRPQARIYSPQWRMLNEYRRYLDAEKSGRLERFDVLKSESSSLD</sequence>
<accession>A0A914E984</accession>
<evidence type="ECO:0000259" key="2">
    <source>
        <dbReference type="PROSITE" id="PS50056"/>
    </source>
</evidence>
<evidence type="ECO:0000313" key="4">
    <source>
        <dbReference type="WBParaSite" id="ACRNAN_scaffold6621.g7149.t1"/>
    </source>
</evidence>
<name>A0A914E984_9BILA</name>
<proteinExistence type="predicted"/>
<protein>
    <submittedName>
        <fullName evidence="4">Uncharacterized protein</fullName>
    </submittedName>
</protein>
<dbReference type="FunFam" id="3.90.190.10:FF:000157">
    <property type="entry name" value="Protein-tyrosine phosphatase"/>
    <property type="match status" value="1"/>
</dbReference>
<feature type="domain" description="Tyrosine specific protein phosphatases" evidence="2">
    <location>
        <begin position="95"/>
        <end position="160"/>
    </location>
</feature>
<reference evidence="4" key="1">
    <citation type="submission" date="2022-11" db="UniProtKB">
        <authorList>
            <consortium name="WormBaseParasite"/>
        </authorList>
    </citation>
    <scope>IDENTIFICATION</scope>
</reference>
<dbReference type="PANTHER" id="PTHR46274:SF6">
    <property type="entry name" value="TYR_PHOSPHATASE_2 DOMAIN-CONTAINING PROTEIN"/>
    <property type="match status" value="1"/>
</dbReference>
<evidence type="ECO:0000313" key="3">
    <source>
        <dbReference type="Proteomes" id="UP000887540"/>
    </source>
</evidence>
<dbReference type="InterPro" id="IPR000340">
    <property type="entry name" value="Dual-sp_phosphatase_cat-dom"/>
</dbReference>
<feature type="domain" description="Tyrosine-protein phosphatase" evidence="1">
    <location>
        <begin position="7"/>
        <end position="171"/>
    </location>
</feature>
<dbReference type="InterPro" id="IPR020422">
    <property type="entry name" value="TYR_PHOSPHATASE_DUAL_dom"/>
</dbReference>
<keyword evidence="3" id="KW-1185">Reference proteome</keyword>